<proteinExistence type="predicted"/>
<reference evidence="1" key="1">
    <citation type="submission" date="2021-03" db="EMBL/GenBank/DDBJ databases">
        <title>Streptomyces poriferae sp. nov., a novel marine sponge-derived Actinobacteria species with anti-MRSA activity.</title>
        <authorList>
            <person name="Sandoval-Powers M."/>
            <person name="Kralova S."/>
            <person name="Nguyen G.-S."/>
            <person name="Fawwal D."/>
            <person name="Degnes K."/>
            <person name="Klinkenberg G."/>
            <person name="Sletta H."/>
            <person name="Wentzel A."/>
            <person name="Liles M.R."/>
        </authorList>
    </citation>
    <scope>NUCLEOTIDE SEQUENCE</scope>
    <source>
        <strain evidence="1">DSM 41794</strain>
    </source>
</reference>
<dbReference type="RefSeq" id="WP_206960726.1">
    <property type="nucleotide sequence ID" value="NZ_JAFLRJ010000041.1"/>
</dbReference>
<keyword evidence="2" id="KW-1185">Reference proteome</keyword>
<dbReference type="EMBL" id="JAFLRJ010000041">
    <property type="protein sequence ID" value="MBO0511303.1"/>
    <property type="molecule type" value="Genomic_DNA"/>
</dbReference>
<sequence>MRAVGRRQGGSCSVRRTGGTCVFVKPDEAQRLGHVGWGFKVPGTGRWEYGALENPTGKLCTAHGTRRTAHGGFIGTWHAARGSHQKMLHDMAHETYCPGRSEHPYTRYRCVNSRTADANSARAMIRTVEGRGFLSGIDPKTGTFGTRGCLDAVYDVLKAYRTHHLAPAHQAAIPHVWVATLLGWSDEPLQK</sequence>
<evidence type="ECO:0000313" key="2">
    <source>
        <dbReference type="Proteomes" id="UP000664167"/>
    </source>
</evidence>
<dbReference type="AlphaFoldDB" id="A0A939F3N4"/>
<evidence type="ECO:0000313" key="1">
    <source>
        <dbReference type="EMBL" id="MBO0511303.1"/>
    </source>
</evidence>
<accession>A0A939F3N4</accession>
<name>A0A939F3N4_9ACTN</name>
<protein>
    <submittedName>
        <fullName evidence="1">Uncharacterized protein</fullName>
    </submittedName>
</protein>
<dbReference type="Proteomes" id="UP000664167">
    <property type="component" value="Unassembled WGS sequence"/>
</dbReference>
<gene>
    <name evidence="1" type="ORF">J0695_05685</name>
</gene>
<organism evidence="1 2">
    <name type="scientific">Streptomyces beijiangensis</name>
    <dbReference type="NCBI Taxonomy" id="163361"/>
    <lineage>
        <taxon>Bacteria</taxon>
        <taxon>Bacillati</taxon>
        <taxon>Actinomycetota</taxon>
        <taxon>Actinomycetes</taxon>
        <taxon>Kitasatosporales</taxon>
        <taxon>Streptomycetaceae</taxon>
        <taxon>Streptomyces</taxon>
    </lineage>
</organism>
<comment type="caution">
    <text evidence="1">The sequence shown here is derived from an EMBL/GenBank/DDBJ whole genome shotgun (WGS) entry which is preliminary data.</text>
</comment>